<dbReference type="AlphaFoldDB" id="A0A220SWR8"/>
<name>A0A220SWR8_9EURY</name>
<protein>
    <submittedName>
        <fullName evidence="2">Uncharacterized protein</fullName>
    </submittedName>
</protein>
<dbReference type="EMBL" id="KX906370">
    <property type="protein sequence ID" value="ASK38174.1"/>
    <property type="molecule type" value="Genomic_DNA"/>
</dbReference>
<keyword evidence="2" id="KW-0614">Plasmid</keyword>
<evidence type="ECO:0000256" key="1">
    <source>
        <dbReference type="SAM" id="MobiDB-lite"/>
    </source>
</evidence>
<evidence type="ECO:0000313" key="2">
    <source>
        <dbReference type="EMBL" id="ASK38174.1"/>
    </source>
</evidence>
<dbReference type="OrthoDB" id="326818at2157"/>
<proteinExistence type="predicted"/>
<dbReference type="RefSeq" id="WP_088901320.1">
    <property type="nucleotide sequence ID" value="NZ_JAJNEG010000039.1"/>
</dbReference>
<geneLocation type="plasmid" evidence="2">
    <name>pR1SE2</name>
</geneLocation>
<accession>A0A220SWR8</accession>
<feature type="compositionally biased region" description="Acidic residues" evidence="1">
    <location>
        <begin position="174"/>
        <end position="189"/>
    </location>
</feature>
<reference evidence="2" key="1">
    <citation type="submission" date="2016-09" db="EMBL/GenBank/DDBJ databases">
        <title>A plasmid goes viral.</title>
        <authorList>
            <person name="Erdmann S."/>
            <person name="Tschitschko B."/>
            <person name="Cavicchioli R."/>
        </authorList>
    </citation>
    <scope>NUCLEOTIDE SEQUENCE</scope>
    <source>
        <strain evidence="2">HLS1</strain>
        <plasmid evidence="2">pR1SE2</plasmid>
    </source>
</reference>
<organism evidence="2">
    <name type="scientific">Halorubrum lacusprofundi</name>
    <dbReference type="NCBI Taxonomy" id="2247"/>
    <lineage>
        <taxon>Archaea</taxon>
        <taxon>Methanobacteriati</taxon>
        <taxon>Methanobacteriota</taxon>
        <taxon>Stenosarchaea group</taxon>
        <taxon>Halobacteria</taxon>
        <taxon>Halobacteriales</taxon>
        <taxon>Haloferacaceae</taxon>
        <taxon>Halorubrum</taxon>
    </lineage>
</organism>
<sequence>MAAPLPAGPSAYRLLVGCEGSPFAPSASTKPVVDVLAGRATNDAIDAGAWLDALDAARGTVAIYFSLPADHEWWLVYDAGAGAGESPFQRWSRYPSGEWNHDAVPRATIEQSIVDLGIGRDGDSATIYRSRVVPTWEAPLFVRERVTRPEVTDTAFGIDFDTDSDTALGTESDTVPDGDGDDMDAEENA</sequence>
<feature type="region of interest" description="Disordered" evidence="1">
    <location>
        <begin position="157"/>
        <end position="189"/>
    </location>
</feature>